<proteinExistence type="predicted"/>
<dbReference type="VEuPathDB" id="FungiDB:H257_06282"/>
<feature type="zinc finger region" description="C3H1-type" evidence="1">
    <location>
        <begin position="53"/>
        <end position="80"/>
    </location>
</feature>
<keyword evidence="1" id="KW-0862">Zinc</keyword>
<dbReference type="SUPFAM" id="SSF51230">
    <property type="entry name" value="Single hybrid motif"/>
    <property type="match status" value="1"/>
</dbReference>
<dbReference type="InterPro" id="IPR039169">
    <property type="entry name" value="Abitram"/>
</dbReference>
<keyword evidence="1" id="KW-0863">Zinc-finger</keyword>
<dbReference type="PANTHER" id="PTHR13651:SF0">
    <property type="entry name" value="PROTEIN ABITRAM"/>
    <property type="match status" value="1"/>
</dbReference>
<dbReference type="PROSITE" id="PS50103">
    <property type="entry name" value="ZF_C3H1"/>
    <property type="match status" value="1"/>
</dbReference>
<sequence>MEVSGSDTTAPTLVSVDEAKEVGHAEQNESIEKTDVFEKPLGKKRRRERRLALKKTQLCRHFDKPDGCPFPECVYAHGLDELTDGGTFTVTAQRKLIRDQGEKRQADKFVHKDDATVVDYVARTGTMVDRYYTRMYAADIMGEPSEDQYVNMHSNRLCVVGIAPGHCIFTRGLTVKAVDFEPSMVESKVTGKKKKGGVWLNPDTVVCRVTCTNGETFNFRSCIRGALIEINELLTPALLTTKPFTQGYIAIVRPKPVEIVEIQASLLPQQDYSELRHLTAASFR</sequence>
<evidence type="ECO:0000256" key="1">
    <source>
        <dbReference type="PROSITE-ProRule" id="PRU00723"/>
    </source>
</evidence>
<dbReference type="GO" id="GO:0005634">
    <property type="term" value="C:nucleus"/>
    <property type="evidence" value="ECO:0007669"/>
    <property type="project" value="TreeGrafter"/>
</dbReference>
<accession>W4GP75</accession>
<feature type="compositionally biased region" description="Basic and acidic residues" evidence="2">
    <location>
        <begin position="17"/>
        <end position="31"/>
    </location>
</feature>
<reference evidence="4" key="1">
    <citation type="submission" date="2013-12" db="EMBL/GenBank/DDBJ databases">
        <title>The Genome Sequence of Aphanomyces astaci APO3.</title>
        <authorList>
            <consortium name="The Broad Institute Genomics Platform"/>
            <person name="Russ C."/>
            <person name="Tyler B."/>
            <person name="van West P."/>
            <person name="Dieguez-Uribeondo J."/>
            <person name="Young S.K."/>
            <person name="Zeng Q."/>
            <person name="Gargeya S."/>
            <person name="Fitzgerald M."/>
            <person name="Abouelleil A."/>
            <person name="Alvarado L."/>
            <person name="Chapman S.B."/>
            <person name="Gainer-Dewar J."/>
            <person name="Goldberg J."/>
            <person name="Griggs A."/>
            <person name="Gujja S."/>
            <person name="Hansen M."/>
            <person name="Howarth C."/>
            <person name="Imamovic A."/>
            <person name="Ireland A."/>
            <person name="Larimer J."/>
            <person name="McCowan C."/>
            <person name="Murphy C."/>
            <person name="Pearson M."/>
            <person name="Poon T.W."/>
            <person name="Priest M."/>
            <person name="Roberts A."/>
            <person name="Saif S."/>
            <person name="Shea T."/>
            <person name="Sykes S."/>
            <person name="Wortman J."/>
            <person name="Nusbaum C."/>
            <person name="Birren B."/>
        </authorList>
    </citation>
    <scope>NUCLEOTIDE SEQUENCE [LARGE SCALE GENOMIC DNA]</scope>
    <source>
        <strain evidence="4">APO3</strain>
    </source>
</reference>
<feature type="domain" description="C3H1-type" evidence="3">
    <location>
        <begin position="53"/>
        <end position="80"/>
    </location>
</feature>
<name>W4GP75_APHAT</name>
<dbReference type="STRING" id="112090.W4GP75"/>
<gene>
    <name evidence="4" type="ORF">H257_06282</name>
</gene>
<dbReference type="Gene3D" id="4.10.1000.10">
    <property type="entry name" value="Zinc finger, CCCH-type"/>
    <property type="match status" value="1"/>
</dbReference>
<keyword evidence="1" id="KW-0479">Metal-binding</keyword>
<dbReference type="OrthoDB" id="48130at2759"/>
<dbReference type="GO" id="GO:0008270">
    <property type="term" value="F:zinc ion binding"/>
    <property type="evidence" value="ECO:0007669"/>
    <property type="project" value="UniProtKB-KW"/>
</dbReference>
<dbReference type="PANTHER" id="PTHR13651">
    <property type="entry name" value="PROTEIN ABITRAM"/>
    <property type="match status" value="1"/>
</dbReference>
<feature type="compositionally biased region" description="Polar residues" evidence="2">
    <location>
        <begin position="1"/>
        <end position="12"/>
    </location>
</feature>
<dbReference type="GeneID" id="20808278"/>
<evidence type="ECO:0000259" key="3">
    <source>
        <dbReference type="PROSITE" id="PS50103"/>
    </source>
</evidence>
<dbReference type="RefSeq" id="XP_009829761.1">
    <property type="nucleotide sequence ID" value="XM_009831459.1"/>
</dbReference>
<dbReference type="Gene3D" id="2.40.50.100">
    <property type="match status" value="1"/>
</dbReference>
<protein>
    <recommendedName>
        <fullName evidence="3">C3H1-type domain-containing protein</fullName>
    </recommendedName>
</protein>
<dbReference type="AlphaFoldDB" id="W4GP75"/>
<organism evidence="4">
    <name type="scientific">Aphanomyces astaci</name>
    <name type="common">Crayfish plague agent</name>
    <dbReference type="NCBI Taxonomy" id="112090"/>
    <lineage>
        <taxon>Eukaryota</taxon>
        <taxon>Sar</taxon>
        <taxon>Stramenopiles</taxon>
        <taxon>Oomycota</taxon>
        <taxon>Saprolegniomycetes</taxon>
        <taxon>Saprolegniales</taxon>
        <taxon>Verrucalvaceae</taxon>
        <taxon>Aphanomyces</taxon>
    </lineage>
</organism>
<dbReference type="EMBL" id="KI913125">
    <property type="protein sequence ID" value="ETV80814.1"/>
    <property type="molecule type" value="Genomic_DNA"/>
</dbReference>
<evidence type="ECO:0000256" key="2">
    <source>
        <dbReference type="SAM" id="MobiDB-lite"/>
    </source>
</evidence>
<dbReference type="InterPro" id="IPR000571">
    <property type="entry name" value="Znf_CCCH"/>
</dbReference>
<dbReference type="InterPro" id="IPR011053">
    <property type="entry name" value="Single_hybrid_motif"/>
</dbReference>
<evidence type="ECO:0000313" key="4">
    <source>
        <dbReference type="EMBL" id="ETV80814.1"/>
    </source>
</evidence>
<feature type="region of interest" description="Disordered" evidence="2">
    <location>
        <begin position="1"/>
        <end position="31"/>
    </location>
</feature>